<evidence type="ECO:0000313" key="2">
    <source>
        <dbReference type="EMBL" id="MCM2534225.1"/>
    </source>
</evidence>
<accession>A0ABT0WD26</accession>
<dbReference type="Proteomes" id="UP001523262">
    <property type="component" value="Unassembled WGS sequence"/>
</dbReference>
<evidence type="ECO:0000313" key="3">
    <source>
        <dbReference type="Proteomes" id="UP001523262"/>
    </source>
</evidence>
<keyword evidence="1" id="KW-0472">Membrane</keyword>
<keyword evidence="3" id="KW-1185">Reference proteome</keyword>
<keyword evidence="1" id="KW-0812">Transmembrane</keyword>
<reference evidence="2 3" key="1">
    <citation type="submission" date="2022-06" db="EMBL/GenBank/DDBJ databases">
        <authorList>
            <person name="Jeon C.O."/>
        </authorList>
    </citation>
    <scope>NUCLEOTIDE SEQUENCE [LARGE SCALE GENOMIC DNA]</scope>
    <source>
        <strain evidence="2 3">KCTC 13943</strain>
    </source>
</reference>
<organism evidence="2 3">
    <name type="scientific">Neobacillus pocheonensis</name>
    <dbReference type="NCBI Taxonomy" id="363869"/>
    <lineage>
        <taxon>Bacteria</taxon>
        <taxon>Bacillati</taxon>
        <taxon>Bacillota</taxon>
        <taxon>Bacilli</taxon>
        <taxon>Bacillales</taxon>
        <taxon>Bacillaceae</taxon>
        <taxon>Neobacillus</taxon>
    </lineage>
</organism>
<gene>
    <name evidence="2" type="ORF">NDK43_20055</name>
</gene>
<protein>
    <submittedName>
        <fullName evidence="2">Uncharacterized protein</fullName>
    </submittedName>
</protein>
<dbReference type="EMBL" id="JAMQCR010000002">
    <property type="protein sequence ID" value="MCM2534225.1"/>
    <property type="molecule type" value="Genomic_DNA"/>
</dbReference>
<proteinExistence type="predicted"/>
<sequence>MWICIMVLALFIVILLVIEEVGYFLFNQYLYDPNYAKQLIWKKRVMTIITFFKKNQQTEMYEAKKKKSS</sequence>
<evidence type="ECO:0000256" key="1">
    <source>
        <dbReference type="SAM" id="Phobius"/>
    </source>
</evidence>
<name>A0ABT0WD26_9BACI</name>
<keyword evidence="1" id="KW-1133">Transmembrane helix</keyword>
<comment type="caution">
    <text evidence="2">The sequence shown here is derived from an EMBL/GenBank/DDBJ whole genome shotgun (WGS) entry which is preliminary data.</text>
</comment>
<feature type="transmembrane region" description="Helical" evidence="1">
    <location>
        <begin position="7"/>
        <end position="26"/>
    </location>
</feature>